<keyword evidence="3" id="KW-1185">Reference proteome</keyword>
<proteinExistence type="predicted"/>
<feature type="compositionally biased region" description="Basic residues" evidence="1">
    <location>
        <begin position="182"/>
        <end position="193"/>
    </location>
</feature>
<organism evidence="2 3">
    <name type="scientific">Aldrovandia affinis</name>
    <dbReference type="NCBI Taxonomy" id="143900"/>
    <lineage>
        <taxon>Eukaryota</taxon>
        <taxon>Metazoa</taxon>
        <taxon>Chordata</taxon>
        <taxon>Craniata</taxon>
        <taxon>Vertebrata</taxon>
        <taxon>Euteleostomi</taxon>
        <taxon>Actinopterygii</taxon>
        <taxon>Neopterygii</taxon>
        <taxon>Teleostei</taxon>
        <taxon>Notacanthiformes</taxon>
        <taxon>Halosauridae</taxon>
        <taxon>Aldrovandia</taxon>
    </lineage>
</organism>
<sequence length="351" mass="38104">MGADNGPALHLLLPDHLHPWVAGQQPCTPGALSIHQKEDQSNHLYDQPGNGRPAPCAVTAPAHLLLLKPHLALRQGSVPALLLPQVSEHVRRHRLPGVHQHPALRLPHAPLLRQAVEAALRRAHQHRRVAGGGALLLALHPDEVQQLLPQRRLLQGPAHAQAEPAPGRAHDGLRRAPGLRPPARRRRLLHLPHRPLAAPRRPRPAAERRQAQGPAHGAGVRRRLPLLLRALPRQLPALPDGLAGHHHALPPAAGRQALPPRLPVHGQPQLLPQPPHLLLPDHRVPRAAVPPRELGAKGPPHERGELVLLQGVTGQRGARRPCGTHPRGLTSAGQRWGCRLRAIRTVVLYAG</sequence>
<gene>
    <name evidence="2" type="ORF">AAFF_G00045940</name>
</gene>
<name>A0AAD7S1Y4_9TELE</name>
<feature type="region of interest" description="Disordered" evidence="1">
    <location>
        <begin position="156"/>
        <end position="220"/>
    </location>
</feature>
<dbReference type="AlphaFoldDB" id="A0AAD7S1Y4"/>
<dbReference type="Proteomes" id="UP001221898">
    <property type="component" value="Unassembled WGS sequence"/>
</dbReference>
<evidence type="ECO:0000256" key="1">
    <source>
        <dbReference type="SAM" id="MobiDB-lite"/>
    </source>
</evidence>
<accession>A0AAD7S1Y4</accession>
<evidence type="ECO:0000313" key="3">
    <source>
        <dbReference type="Proteomes" id="UP001221898"/>
    </source>
</evidence>
<dbReference type="EMBL" id="JAINUG010000126">
    <property type="protein sequence ID" value="KAJ8394383.1"/>
    <property type="molecule type" value="Genomic_DNA"/>
</dbReference>
<protein>
    <submittedName>
        <fullName evidence="2">Uncharacterized protein</fullName>
    </submittedName>
</protein>
<evidence type="ECO:0000313" key="2">
    <source>
        <dbReference type="EMBL" id="KAJ8394383.1"/>
    </source>
</evidence>
<reference evidence="2" key="1">
    <citation type="journal article" date="2023" name="Science">
        <title>Genome structures resolve the early diversification of teleost fishes.</title>
        <authorList>
            <person name="Parey E."/>
            <person name="Louis A."/>
            <person name="Montfort J."/>
            <person name="Bouchez O."/>
            <person name="Roques C."/>
            <person name="Iampietro C."/>
            <person name="Lluch J."/>
            <person name="Castinel A."/>
            <person name="Donnadieu C."/>
            <person name="Desvignes T."/>
            <person name="Floi Bucao C."/>
            <person name="Jouanno E."/>
            <person name="Wen M."/>
            <person name="Mejri S."/>
            <person name="Dirks R."/>
            <person name="Jansen H."/>
            <person name="Henkel C."/>
            <person name="Chen W.J."/>
            <person name="Zahm M."/>
            <person name="Cabau C."/>
            <person name="Klopp C."/>
            <person name="Thompson A.W."/>
            <person name="Robinson-Rechavi M."/>
            <person name="Braasch I."/>
            <person name="Lecointre G."/>
            <person name="Bobe J."/>
            <person name="Postlethwait J.H."/>
            <person name="Berthelot C."/>
            <person name="Roest Crollius H."/>
            <person name="Guiguen Y."/>
        </authorList>
    </citation>
    <scope>NUCLEOTIDE SEQUENCE</scope>
    <source>
        <strain evidence="2">NC1722</strain>
    </source>
</reference>
<comment type="caution">
    <text evidence="2">The sequence shown here is derived from an EMBL/GenBank/DDBJ whole genome shotgun (WGS) entry which is preliminary data.</text>
</comment>